<comment type="caution">
    <text evidence="9">The sequence shown here is derived from an EMBL/GenBank/DDBJ whole genome shotgun (WGS) entry which is preliminary data.</text>
</comment>
<accession>A0AA39YG73</accession>
<comment type="subcellular location">
    <subcellularLocation>
        <location evidence="1">Endomembrane system</location>
        <topology evidence="1">Multi-pass membrane protein</topology>
    </subcellularLocation>
</comment>
<dbReference type="PANTHER" id="PTHR23501:SF191">
    <property type="entry name" value="VACUOLAR BASIC AMINO ACID TRANSPORTER 4"/>
    <property type="match status" value="1"/>
</dbReference>
<protein>
    <submittedName>
        <fullName evidence="9">Major facilitator superfamily transporter</fullName>
    </submittedName>
</protein>
<evidence type="ECO:0000256" key="5">
    <source>
        <dbReference type="ARBA" id="ARBA00023136"/>
    </source>
</evidence>
<dbReference type="Gene3D" id="1.20.1250.20">
    <property type="entry name" value="MFS general substrate transporter like domains"/>
    <property type="match status" value="1"/>
</dbReference>
<feature type="transmembrane region" description="Helical" evidence="7">
    <location>
        <begin position="370"/>
        <end position="391"/>
    </location>
</feature>
<dbReference type="Pfam" id="PF07690">
    <property type="entry name" value="MFS_1"/>
    <property type="match status" value="1"/>
</dbReference>
<dbReference type="PANTHER" id="PTHR23501">
    <property type="entry name" value="MAJOR FACILITATOR SUPERFAMILY"/>
    <property type="match status" value="1"/>
</dbReference>
<feature type="transmembrane region" description="Helical" evidence="7">
    <location>
        <begin position="101"/>
        <end position="121"/>
    </location>
</feature>
<evidence type="ECO:0000313" key="9">
    <source>
        <dbReference type="EMBL" id="KAK0652051.1"/>
    </source>
</evidence>
<feature type="transmembrane region" description="Helical" evidence="7">
    <location>
        <begin position="73"/>
        <end position="95"/>
    </location>
</feature>
<dbReference type="PROSITE" id="PS50850">
    <property type="entry name" value="MFS"/>
    <property type="match status" value="1"/>
</dbReference>
<keyword evidence="10" id="KW-1185">Reference proteome</keyword>
<evidence type="ECO:0000256" key="4">
    <source>
        <dbReference type="ARBA" id="ARBA00022989"/>
    </source>
</evidence>
<evidence type="ECO:0000259" key="8">
    <source>
        <dbReference type="PROSITE" id="PS50850"/>
    </source>
</evidence>
<feature type="transmembrane region" description="Helical" evidence="7">
    <location>
        <begin position="436"/>
        <end position="455"/>
    </location>
</feature>
<feature type="transmembrane region" description="Helical" evidence="7">
    <location>
        <begin position="538"/>
        <end position="557"/>
    </location>
</feature>
<name>A0AA39YG73_9PEZI</name>
<keyword evidence="3 7" id="KW-0812">Transmembrane</keyword>
<dbReference type="Proteomes" id="UP001174936">
    <property type="component" value="Unassembled WGS sequence"/>
</dbReference>
<keyword evidence="5 7" id="KW-0472">Membrane</keyword>
<feature type="compositionally biased region" description="Polar residues" evidence="6">
    <location>
        <begin position="29"/>
        <end position="44"/>
    </location>
</feature>
<dbReference type="GO" id="GO:0015174">
    <property type="term" value="F:basic amino acid transmembrane transporter activity"/>
    <property type="evidence" value="ECO:0007669"/>
    <property type="project" value="TreeGrafter"/>
</dbReference>
<feature type="transmembrane region" description="Helical" evidence="7">
    <location>
        <begin position="467"/>
        <end position="488"/>
    </location>
</feature>
<feature type="transmembrane region" description="Helical" evidence="7">
    <location>
        <begin position="142"/>
        <end position="160"/>
    </location>
</feature>
<evidence type="ECO:0000313" key="10">
    <source>
        <dbReference type="Proteomes" id="UP001174936"/>
    </source>
</evidence>
<feature type="region of interest" description="Disordered" evidence="6">
    <location>
        <begin position="1"/>
        <end position="58"/>
    </location>
</feature>
<feature type="transmembrane region" description="Helical" evidence="7">
    <location>
        <begin position="297"/>
        <end position="316"/>
    </location>
</feature>
<dbReference type="EMBL" id="JAULSV010000002">
    <property type="protein sequence ID" value="KAK0652051.1"/>
    <property type="molecule type" value="Genomic_DNA"/>
</dbReference>
<feature type="transmembrane region" description="Helical" evidence="7">
    <location>
        <begin position="336"/>
        <end position="358"/>
    </location>
</feature>
<dbReference type="AlphaFoldDB" id="A0AA39YG73"/>
<dbReference type="InterPro" id="IPR020846">
    <property type="entry name" value="MFS_dom"/>
</dbReference>
<keyword evidence="4 7" id="KW-1133">Transmembrane helix</keyword>
<evidence type="ECO:0000256" key="2">
    <source>
        <dbReference type="ARBA" id="ARBA00022448"/>
    </source>
</evidence>
<dbReference type="GO" id="GO:0012505">
    <property type="term" value="C:endomembrane system"/>
    <property type="evidence" value="ECO:0007669"/>
    <property type="project" value="UniProtKB-SubCell"/>
</dbReference>
<feature type="transmembrane region" description="Helical" evidence="7">
    <location>
        <begin position="227"/>
        <end position="250"/>
    </location>
</feature>
<proteinExistence type="predicted"/>
<evidence type="ECO:0000256" key="6">
    <source>
        <dbReference type="SAM" id="MobiDB-lite"/>
    </source>
</evidence>
<feature type="transmembrane region" description="Helical" evidence="7">
    <location>
        <begin position="166"/>
        <end position="186"/>
    </location>
</feature>
<feature type="domain" description="Major facilitator superfamily (MFS) profile" evidence="8">
    <location>
        <begin position="76"/>
        <end position="562"/>
    </location>
</feature>
<evidence type="ECO:0000256" key="3">
    <source>
        <dbReference type="ARBA" id="ARBA00022692"/>
    </source>
</evidence>
<dbReference type="SUPFAM" id="SSF103473">
    <property type="entry name" value="MFS general substrate transporter"/>
    <property type="match status" value="1"/>
</dbReference>
<evidence type="ECO:0000256" key="1">
    <source>
        <dbReference type="ARBA" id="ARBA00004127"/>
    </source>
</evidence>
<feature type="transmembrane region" description="Helical" evidence="7">
    <location>
        <begin position="262"/>
        <end position="285"/>
    </location>
</feature>
<sequence length="571" mass="60457">MSPASGSGPVTPDRPVSPPAPIAERISAANENTPLLESQQQQPKPNDDTAASESDDDAGEVTIITEELSDLRLIFTLTTTWVGVFLGAVDASIIATLSAPISSEFGSLSLLSWLATAYLIANASCQPLSGRLTDIFGRGPGLVFSNLMFALGNLICGVAQDEYTIIFGRVVAGIGGGGLMSISTFLGSDLVPLRKRGLFQGIGNVAYGSGAMLGGVFGGLLNDASAWGWRLAFLIQVPIVLVSAVLVHVLVKVPPKISNKSLVSRIDFTGSFLTVAFLVTLLLGLNAGGNSVAWTHPLILATLPLSLVLLVAFVWWESRAKQPIIPVRLLLDRTVLMACITNLVGTMVVITATFYIPLYLQVLGHTPTQAALRLLASPLGVSFSSVGAGIIMKKTGKYVGLGIASQVVFLLGVVLLNLLDEKSPNWLPFISMLFHGAGYGAMLTTTLLACIAAVDHSQQAVITAATYLFRSVGATVGVTIASAVYQNILNARLWERFGDLPGAAEEILRIRNDLGELGRLPEGWRDGVILSFMEAFQGVWLTSLGLAIVGLISISLMKQHKLHSTLARAEE</sequence>
<feature type="transmembrane region" description="Helical" evidence="7">
    <location>
        <begin position="398"/>
        <end position="416"/>
    </location>
</feature>
<gene>
    <name evidence="9" type="ORF">B0T16DRAFT_321418</name>
</gene>
<evidence type="ECO:0000256" key="7">
    <source>
        <dbReference type="SAM" id="Phobius"/>
    </source>
</evidence>
<keyword evidence="2" id="KW-0813">Transport</keyword>
<organism evidence="9 10">
    <name type="scientific">Cercophora newfieldiana</name>
    <dbReference type="NCBI Taxonomy" id="92897"/>
    <lineage>
        <taxon>Eukaryota</taxon>
        <taxon>Fungi</taxon>
        <taxon>Dikarya</taxon>
        <taxon>Ascomycota</taxon>
        <taxon>Pezizomycotina</taxon>
        <taxon>Sordariomycetes</taxon>
        <taxon>Sordariomycetidae</taxon>
        <taxon>Sordariales</taxon>
        <taxon>Lasiosphaeriaceae</taxon>
        <taxon>Cercophora</taxon>
    </lineage>
</organism>
<reference evidence="9" key="1">
    <citation type="submission" date="2023-06" db="EMBL/GenBank/DDBJ databases">
        <title>Genome-scale phylogeny and comparative genomics of the fungal order Sordariales.</title>
        <authorList>
            <consortium name="Lawrence Berkeley National Laboratory"/>
            <person name="Hensen N."/>
            <person name="Bonometti L."/>
            <person name="Westerberg I."/>
            <person name="Brannstrom I.O."/>
            <person name="Guillou S."/>
            <person name="Cros-Aarteil S."/>
            <person name="Calhoun S."/>
            <person name="Haridas S."/>
            <person name="Kuo A."/>
            <person name="Mondo S."/>
            <person name="Pangilinan J."/>
            <person name="Riley R."/>
            <person name="Labutti K."/>
            <person name="Andreopoulos B."/>
            <person name="Lipzen A."/>
            <person name="Chen C."/>
            <person name="Yanf M."/>
            <person name="Daum C."/>
            <person name="Ng V."/>
            <person name="Clum A."/>
            <person name="Steindorff A."/>
            <person name="Ohm R."/>
            <person name="Martin F."/>
            <person name="Silar P."/>
            <person name="Natvig D."/>
            <person name="Lalanne C."/>
            <person name="Gautier V."/>
            <person name="Ament-Velasquez S.L."/>
            <person name="Kruys A."/>
            <person name="Hutchinson M.I."/>
            <person name="Powell A.J."/>
            <person name="Barry K."/>
            <person name="Miller A.N."/>
            <person name="Grigoriev I.V."/>
            <person name="Debuchy R."/>
            <person name="Gladieux P."/>
            <person name="Thoren M.H."/>
            <person name="Johannesson H."/>
        </authorList>
    </citation>
    <scope>NUCLEOTIDE SEQUENCE</scope>
    <source>
        <strain evidence="9">SMH2532-1</strain>
    </source>
</reference>
<dbReference type="InterPro" id="IPR036259">
    <property type="entry name" value="MFS_trans_sf"/>
</dbReference>
<dbReference type="InterPro" id="IPR011701">
    <property type="entry name" value="MFS"/>
</dbReference>
<dbReference type="GO" id="GO:0000329">
    <property type="term" value="C:fungal-type vacuole membrane"/>
    <property type="evidence" value="ECO:0007669"/>
    <property type="project" value="TreeGrafter"/>
</dbReference>